<evidence type="ECO:0000313" key="1">
    <source>
        <dbReference type="EMBL" id="PJJ81416.1"/>
    </source>
</evidence>
<reference evidence="1 2" key="1">
    <citation type="submission" date="2017-11" db="EMBL/GenBank/DDBJ databases">
        <title>Genomic Encyclopedia of Archaeal and Bacterial Type Strains, Phase II (KMG-II): From Individual Species to Whole Genera.</title>
        <authorList>
            <person name="Goeker M."/>
        </authorList>
    </citation>
    <scope>NUCLEOTIDE SEQUENCE [LARGE SCALE GENOMIC DNA]</scope>
    <source>
        <strain evidence="1 2">DSM 16400</strain>
    </source>
</reference>
<gene>
    <name evidence="1" type="ORF">CLV85_0592</name>
</gene>
<dbReference type="AlphaFoldDB" id="A0A2M9D6T4"/>
<dbReference type="InterPro" id="IPR021770">
    <property type="entry name" value="DUF3335"/>
</dbReference>
<sequence length="386" mass="41661">MDTSTPADSAAPNTTDAAVSTVVDALVGATVGTAPVQLSPAELPAHLIEALGTERAAQWQRDREPYNPRVWMLDSPTGNAAALTSGRPNTRYTKLVDLWADSDAAAQSLLGELIAASAERGEAALKWQLPLDAELPAFAADLGFTELRTPISSADGTQGVRGFVLWHGGWPHEQLRYYGQTTLFTCGAVAAMTALSHLGLEPFADTEDEDARERELAFWRSATNFPACEPLGLAVAVHDVIAQSASAISLELHLDTTEPTLLETYEGEERAFREQLQEQSRAEAASRGIQQHTAPLSIQQITERVAGGELAILLIEEEPMHDASTPHWVVAHSVKGDTVLLNDPWITAEQGETWVDSHDLPVSIAVLDRMVAFGDPTYRGVIFVAR</sequence>
<accession>A0A2M9D6T4</accession>
<dbReference type="Proteomes" id="UP000231742">
    <property type="component" value="Unassembled WGS sequence"/>
</dbReference>
<dbReference type="EMBL" id="PGFH01000001">
    <property type="protein sequence ID" value="PJJ81416.1"/>
    <property type="molecule type" value="Genomic_DNA"/>
</dbReference>
<evidence type="ECO:0000313" key="2">
    <source>
        <dbReference type="Proteomes" id="UP000231742"/>
    </source>
</evidence>
<keyword evidence="2" id="KW-1185">Reference proteome</keyword>
<organism evidence="1 2">
    <name type="scientific">Salinibacterium amurskyense</name>
    <dbReference type="NCBI Taxonomy" id="205941"/>
    <lineage>
        <taxon>Bacteria</taxon>
        <taxon>Bacillati</taxon>
        <taxon>Actinomycetota</taxon>
        <taxon>Actinomycetes</taxon>
        <taxon>Micrococcales</taxon>
        <taxon>Microbacteriaceae</taxon>
        <taxon>Salinibacterium</taxon>
    </lineage>
</organism>
<proteinExistence type="predicted"/>
<comment type="caution">
    <text evidence="1">The sequence shown here is derived from an EMBL/GenBank/DDBJ whole genome shotgun (WGS) entry which is preliminary data.</text>
</comment>
<dbReference type="RefSeq" id="WP_229820365.1">
    <property type="nucleotide sequence ID" value="NZ_BMZU01000001.1"/>
</dbReference>
<dbReference type="Pfam" id="PF11814">
    <property type="entry name" value="DUF3335"/>
    <property type="match status" value="1"/>
</dbReference>
<name>A0A2M9D6T4_9MICO</name>
<protein>
    <submittedName>
        <fullName evidence="1">Peptidase C3-like protein</fullName>
    </submittedName>
</protein>